<dbReference type="AlphaFoldDB" id="Q5DCC7"/>
<reference evidence="1" key="2">
    <citation type="journal article" date="2006" name="PLoS Pathog.">
        <title>New perspectives on host-parasite interplay by comparative transcriptomic and proteomic analyses of Schistosoma japonicum.</title>
        <authorList>
            <person name="Liu F."/>
            <person name="Lu J."/>
            <person name="Hu W."/>
            <person name="Wang S.Y."/>
            <person name="Cui S.J."/>
            <person name="Chi M."/>
            <person name="Yan Q."/>
            <person name="Wang X.R."/>
            <person name="Song H.D."/>
            <person name="Xu X.N."/>
            <person name="Wang J.J."/>
            <person name="Zhang X.L."/>
            <person name="Zhang X."/>
            <person name="Wang Z.Q."/>
            <person name="Xue C.L."/>
            <person name="Brindley P.J."/>
            <person name="McManus D.P."/>
            <person name="Yang P.Y."/>
            <person name="Feng Z."/>
            <person name="Chen Z."/>
            <person name="Han Z.G."/>
        </authorList>
    </citation>
    <scope>NUCLEOTIDE SEQUENCE</scope>
</reference>
<protein>
    <submittedName>
        <fullName evidence="1">SJCHGC03326 protein</fullName>
    </submittedName>
</protein>
<sequence>MFSTNGFDLGVENVFSGLGFRETGDDLGSSSLEGSGITSWTISGESNRLSASFCKPIKTAAVVCLARIKSECMIRSILIPVSLSRQPVANACRQPISVRTFSSDFFLLK</sequence>
<evidence type="ECO:0000313" key="1">
    <source>
        <dbReference type="EMBL" id="AAW26529.1"/>
    </source>
</evidence>
<name>Q5DCC7_SCHJA</name>
<dbReference type="EMBL" id="AY814797">
    <property type="protein sequence ID" value="AAW26529.1"/>
    <property type="molecule type" value="mRNA"/>
</dbReference>
<organism evidence="1">
    <name type="scientific">Schistosoma japonicum</name>
    <name type="common">Blood fluke</name>
    <dbReference type="NCBI Taxonomy" id="6182"/>
    <lineage>
        <taxon>Eukaryota</taxon>
        <taxon>Metazoa</taxon>
        <taxon>Spiralia</taxon>
        <taxon>Lophotrochozoa</taxon>
        <taxon>Platyhelminthes</taxon>
        <taxon>Trematoda</taxon>
        <taxon>Digenea</taxon>
        <taxon>Strigeidida</taxon>
        <taxon>Schistosomatoidea</taxon>
        <taxon>Schistosomatidae</taxon>
        <taxon>Schistosoma</taxon>
    </lineage>
</organism>
<reference evidence="1" key="1">
    <citation type="submission" date="2004-11" db="EMBL/GenBank/DDBJ databases">
        <title>The full-length cDNA sequences of Schistosoma japonicum genes.</title>
        <authorList>
            <person name="Han Z."/>
        </authorList>
    </citation>
    <scope>NUCLEOTIDE SEQUENCE</scope>
</reference>
<accession>Q5DCC7</accession>
<proteinExistence type="evidence at transcript level"/>